<name>A0A0W8FY91_9ZZZZ</name>
<dbReference type="InterPro" id="IPR055346">
    <property type="entry name" value="Fe-S_cluster_assembly_SufBD"/>
</dbReference>
<proteinExistence type="predicted"/>
<dbReference type="InterPro" id="IPR037284">
    <property type="entry name" value="SUF_FeS_clus_asmbl_SufBD_sf"/>
</dbReference>
<feature type="domain" description="SUF system FeS cluster assembly SufBD N-terminal" evidence="2">
    <location>
        <begin position="10"/>
        <end position="178"/>
    </location>
</feature>
<sequence length="445" mass="50906">MTDINKFDQIKDWYVSNFTKFESKLNGQSKTFLHDIRKDALTKFKELHFPTIKDEEWKYTNVAPLLKDNFQLPQYINKTVIDEKFIYNNSFTDFDYDRIVFVNGKFSPENSIIGELPKGAVISSLEDAIKNNPELVRKYIGKHTKVDNAFVAMNLTYSTDGIFVYLPKGQMLERPLQVFFVSGSDEDKVLSIPRNLIIAEEGSAAKFIVNYVGTGSNQYFTNTLTEIHAADNSNIDYIKLQDELKNSFHIDHTFVYQEKGNIFNHYSFAFGASISRTDVSSVLDNENIECHFYGIYLGTGKQHIDHHTFVDHAKPNCMSNEIYKGILDDESRGVFNGQIMVRPDAQKTNAYQSNKTVLLSDKANIDTIPQLEIFANDVKCSHGATIGKLDQEAYFYIRSRGVEDKIAQSMLIHAFAADVIEAVNIEPMRDQLNHKLFEKLNRVEI</sequence>
<dbReference type="NCBIfam" id="TIGR01981">
    <property type="entry name" value="sufD"/>
    <property type="match status" value="1"/>
</dbReference>
<dbReference type="PANTHER" id="PTHR43575:SF1">
    <property type="entry name" value="PROTEIN ABCI7, CHLOROPLASTIC"/>
    <property type="match status" value="1"/>
</dbReference>
<comment type="caution">
    <text evidence="3">The sequence shown here is derived from an EMBL/GenBank/DDBJ whole genome shotgun (WGS) entry which is preliminary data.</text>
</comment>
<dbReference type="EMBL" id="LNQE01000602">
    <property type="protein sequence ID" value="KUG25777.1"/>
    <property type="molecule type" value="Genomic_DNA"/>
</dbReference>
<dbReference type="AlphaFoldDB" id="A0A0W8FY91"/>
<evidence type="ECO:0000259" key="2">
    <source>
        <dbReference type="Pfam" id="PF19295"/>
    </source>
</evidence>
<dbReference type="Pfam" id="PF01458">
    <property type="entry name" value="SUFBD_core"/>
    <property type="match status" value="1"/>
</dbReference>
<dbReference type="PANTHER" id="PTHR43575">
    <property type="entry name" value="PROTEIN ABCI7, CHLOROPLASTIC"/>
    <property type="match status" value="1"/>
</dbReference>
<accession>A0A0W8FY91</accession>
<dbReference type="InterPro" id="IPR045595">
    <property type="entry name" value="SufBD_N"/>
</dbReference>
<gene>
    <name evidence="3" type="ORF">ASZ90_004390</name>
</gene>
<dbReference type="SUPFAM" id="SSF101960">
    <property type="entry name" value="Stabilizer of iron transporter SufD"/>
    <property type="match status" value="1"/>
</dbReference>
<dbReference type="InterPro" id="IPR000825">
    <property type="entry name" value="SUF_FeS_clus_asmbl_SufBD_core"/>
</dbReference>
<organism evidence="3">
    <name type="scientific">hydrocarbon metagenome</name>
    <dbReference type="NCBI Taxonomy" id="938273"/>
    <lineage>
        <taxon>unclassified sequences</taxon>
        <taxon>metagenomes</taxon>
        <taxon>ecological metagenomes</taxon>
    </lineage>
</organism>
<dbReference type="GO" id="GO:0016226">
    <property type="term" value="P:iron-sulfur cluster assembly"/>
    <property type="evidence" value="ECO:0007669"/>
    <property type="project" value="InterPro"/>
</dbReference>
<protein>
    <submittedName>
        <fullName evidence="3">Iron-sulfur cluster assembly protein sufd</fullName>
    </submittedName>
</protein>
<dbReference type="Pfam" id="PF19295">
    <property type="entry name" value="SufBD_N"/>
    <property type="match status" value="1"/>
</dbReference>
<dbReference type="InterPro" id="IPR011542">
    <property type="entry name" value="SUF_FeS_clus_asmbl_SufD"/>
</dbReference>
<evidence type="ECO:0000313" key="3">
    <source>
        <dbReference type="EMBL" id="KUG25777.1"/>
    </source>
</evidence>
<evidence type="ECO:0000259" key="1">
    <source>
        <dbReference type="Pfam" id="PF01458"/>
    </source>
</evidence>
<reference evidence="3" key="1">
    <citation type="journal article" date="2015" name="Proc. Natl. Acad. Sci. U.S.A.">
        <title>Networks of energetic and metabolic interactions define dynamics in microbial communities.</title>
        <authorList>
            <person name="Embree M."/>
            <person name="Liu J.K."/>
            <person name="Al-Bassam M.M."/>
            <person name="Zengler K."/>
        </authorList>
    </citation>
    <scope>NUCLEOTIDE SEQUENCE</scope>
</reference>
<feature type="domain" description="SUF system FeS cluster assembly SufBD core" evidence="1">
    <location>
        <begin position="187"/>
        <end position="415"/>
    </location>
</feature>